<protein>
    <submittedName>
        <fullName evidence="2">Helix-turn-helix domain-containing protein</fullName>
    </submittedName>
</protein>
<dbReference type="Proteomes" id="UP000217103">
    <property type="component" value="Unassembled WGS sequence"/>
</dbReference>
<proteinExistence type="predicted"/>
<dbReference type="InterPro" id="IPR043917">
    <property type="entry name" value="DUF5753"/>
</dbReference>
<dbReference type="AlphaFoldDB" id="A0A1H1FFE8"/>
<reference evidence="2 3" key="1">
    <citation type="submission" date="2016-10" db="EMBL/GenBank/DDBJ databases">
        <authorList>
            <person name="de Groot N.N."/>
        </authorList>
    </citation>
    <scope>NUCLEOTIDE SEQUENCE [LARGE SCALE GENOMIC DNA]</scope>
    <source>
        <strain evidence="2 3">DSM 43794</strain>
    </source>
</reference>
<sequence length="284" mass="32069">MPYVPTVRGRRLAHELRRIRERAGLSGEQAARALGWDQSKISRMETARMRITSGEVVALCEVYAVEGEEREELVQLAREARLQGWWHPYRDVLKPGFSQFLSFEAEALTYRSYEALVIPGLFQTGDYARAVLRGTRSRTPEEIERGVRVRLARQERVTRSTDPLHVWQIIEEGALLRMVGGPKTMREQLEHLLELGSLANVSLQVLPFTAGVHAAIDGPFVLLTFGGYPDVLYMEHLLGCVYLENPEETTAAKMIFDHLRAAALNTGDSAALIRDRIKEIDRSA</sequence>
<organism evidence="2 3">
    <name type="scientific">Thermostaphylospora chromogena</name>
    <dbReference type="NCBI Taxonomy" id="35622"/>
    <lineage>
        <taxon>Bacteria</taxon>
        <taxon>Bacillati</taxon>
        <taxon>Actinomycetota</taxon>
        <taxon>Actinomycetes</taxon>
        <taxon>Streptosporangiales</taxon>
        <taxon>Thermomonosporaceae</taxon>
        <taxon>Thermostaphylospora</taxon>
    </lineage>
</organism>
<dbReference type="InterPro" id="IPR001387">
    <property type="entry name" value="Cro/C1-type_HTH"/>
</dbReference>
<name>A0A1H1FFE8_9ACTN</name>
<dbReference type="Pfam" id="PF19054">
    <property type="entry name" value="DUF5753"/>
    <property type="match status" value="1"/>
</dbReference>
<gene>
    <name evidence="2" type="ORF">SAMN04489764_2951</name>
</gene>
<dbReference type="InterPro" id="IPR010982">
    <property type="entry name" value="Lambda_DNA-bd_dom_sf"/>
</dbReference>
<dbReference type="EMBL" id="FNKK01000002">
    <property type="protein sequence ID" value="SDQ99459.1"/>
    <property type="molecule type" value="Genomic_DNA"/>
</dbReference>
<dbReference type="CDD" id="cd00093">
    <property type="entry name" value="HTH_XRE"/>
    <property type="match status" value="1"/>
</dbReference>
<keyword evidence="3" id="KW-1185">Reference proteome</keyword>
<dbReference type="Gene3D" id="1.10.260.40">
    <property type="entry name" value="lambda repressor-like DNA-binding domains"/>
    <property type="match status" value="1"/>
</dbReference>
<evidence type="ECO:0000313" key="3">
    <source>
        <dbReference type="Proteomes" id="UP000217103"/>
    </source>
</evidence>
<dbReference type="Pfam" id="PF13560">
    <property type="entry name" value="HTH_31"/>
    <property type="match status" value="1"/>
</dbReference>
<accession>A0A1H1FFE8</accession>
<dbReference type="STRING" id="35622.SAMN04489764_2951"/>
<evidence type="ECO:0000313" key="2">
    <source>
        <dbReference type="EMBL" id="SDQ99459.1"/>
    </source>
</evidence>
<evidence type="ECO:0000259" key="1">
    <source>
        <dbReference type="PROSITE" id="PS50943"/>
    </source>
</evidence>
<dbReference type="RefSeq" id="WP_165634798.1">
    <property type="nucleotide sequence ID" value="NZ_FNKK01000002.1"/>
</dbReference>
<dbReference type="SUPFAM" id="SSF47413">
    <property type="entry name" value="lambda repressor-like DNA-binding domains"/>
    <property type="match status" value="1"/>
</dbReference>
<dbReference type="PROSITE" id="PS50943">
    <property type="entry name" value="HTH_CROC1"/>
    <property type="match status" value="1"/>
</dbReference>
<dbReference type="SMART" id="SM00530">
    <property type="entry name" value="HTH_XRE"/>
    <property type="match status" value="1"/>
</dbReference>
<feature type="domain" description="HTH cro/C1-type" evidence="1">
    <location>
        <begin position="16"/>
        <end position="70"/>
    </location>
</feature>
<dbReference type="GO" id="GO:0003677">
    <property type="term" value="F:DNA binding"/>
    <property type="evidence" value="ECO:0007669"/>
    <property type="project" value="InterPro"/>
</dbReference>